<accession>A0A3A4R993</accession>
<dbReference type="Pfam" id="PF17746">
    <property type="entry name" value="SfsA_N"/>
    <property type="match status" value="1"/>
</dbReference>
<dbReference type="Pfam" id="PF03749">
    <property type="entry name" value="SfsA"/>
    <property type="match status" value="1"/>
</dbReference>
<evidence type="ECO:0000313" key="5">
    <source>
        <dbReference type="Proteomes" id="UP000266426"/>
    </source>
</evidence>
<dbReference type="Gene3D" id="3.40.1350.60">
    <property type="match status" value="1"/>
</dbReference>
<dbReference type="AlphaFoldDB" id="A0A3A4R993"/>
<name>A0A3A4R993_9BACT</name>
<dbReference type="Gene3D" id="2.40.50.580">
    <property type="match status" value="1"/>
</dbReference>
<dbReference type="CDD" id="cd22359">
    <property type="entry name" value="SfsA-like_bacterial"/>
    <property type="match status" value="1"/>
</dbReference>
<reference evidence="4 5" key="1">
    <citation type="journal article" date="2017" name="ISME J.">
        <title>Energy and carbon metabolisms in a deep terrestrial subsurface fluid microbial community.</title>
        <authorList>
            <person name="Momper L."/>
            <person name="Jungbluth S.P."/>
            <person name="Lee M.D."/>
            <person name="Amend J.P."/>
        </authorList>
    </citation>
    <scope>NUCLEOTIDE SEQUENCE [LARGE SCALE GENOMIC DNA]</scope>
    <source>
        <strain evidence="4">SURF_26</strain>
    </source>
</reference>
<dbReference type="GO" id="GO:0003677">
    <property type="term" value="F:DNA binding"/>
    <property type="evidence" value="ECO:0007669"/>
    <property type="project" value="InterPro"/>
</dbReference>
<sequence length="234" mass="26325">MMRFDEPLIPCTLLKRYKRFMCDIILDHHISPVIAHCPNSGSMKGIPLTNVPAMVSFNDAPGRKLKYTLEMVHNGNCWIGTNTWNTNTIAQQSIEAGVIAELKGFDTLRREVKISDKSRIDFVLDYPDHTCFVEVKNVSLVENNTALFPDALTERGQKHIDELIALKSKGHRAIMLYIVQRTDCSSFAPAVEIDPVYASKLKTALKSGIEALVYQANVAPDSITLIKKLNIRYF</sequence>
<dbReference type="Proteomes" id="UP000266426">
    <property type="component" value="Unassembled WGS sequence"/>
</dbReference>
<dbReference type="HAMAP" id="MF_00095">
    <property type="entry name" value="SfsA"/>
    <property type="match status" value="1"/>
</dbReference>
<dbReference type="InterPro" id="IPR040452">
    <property type="entry name" value="SfsA_C"/>
</dbReference>
<gene>
    <name evidence="1 4" type="primary">sfsA</name>
    <name evidence="4" type="ORF">C4541_01535</name>
</gene>
<proteinExistence type="inferred from homology"/>
<protein>
    <recommendedName>
        <fullName evidence="1">Sugar fermentation stimulation protein homolog</fullName>
    </recommendedName>
</protein>
<dbReference type="NCBIfam" id="TIGR00230">
    <property type="entry name" value="sfsA"/>
    <property type="match status" value="1"/>
</dbReference>
<dbReference type="PANTHER" id="PTHR30545:SF2">
    <property type="entry name" value="SUGAR FERMENTATION STIMULATION PROTEIN A"/>
    <property type="match status" value="1"/>
</dbReference>
<dbReference type="InterPro" id="IPR041465">
    <property type="entry name" value="SfsA_N"/>
</dbReference>
<dbReference type="EMBL" id="QZJZ01000010">
    <property type="protein sequence ID" value="RJP61708.1"/>
    <property type="molecule type" value="Genomic_DNA"/>
</dbReference>
<dbReference type="PANTHER" id="PTHR30545">
    <property type="entry name" value="SUGAR FERMENTATION STIMULATION PROTEIN A"/>
    <property type="match status" value="1"/>
</dbReference>
<dbReference type="InterPro" id="IPR005224">
    <property type="entry name" value="SfsA"/>
</dbReference>
<evidence type="ECO:0000256" key="1">
    <source>
        <dbReference type="HAMAP-Rule" id="MF_00095"/>
    </source>
</evidence>
<feature type="domain" description="SfsA N-terminal OB" evidence="3">
    <location>
        <begin position="14"/>
        <end position="80"/>
    </location>
</feature>
<evidence type="ECO:0000259" key="3">
    <source>
        <dbReference type="Pfam" id="PF17746"/>
    </source>
</evidence>
<evidence type="ECO:0000313" key="4">
    <source>
        <dbReference type="EMBL" id="RJP61708.1"/>
    </source>
</evidence>
<comment type="caution">
    <text evidence="4">The sequence shown here is derived from an EMBL/GenBank/DDBJ whole genome shotgun (WGS) entry which is preliminary data.</text>
</comment>
<evidence type="ECO:0000259" key="2">
    <source>
        <dbReference type="Pfam" id="PF03749"/>
    </source>
</evidence>
<comment type="similarity">
    <text evidence="1">Belongs to the SfsA family.</text>
</comment>
<feature type="domain" description="Sugar fermentation stimulation protein C-terminal" evidence="2">
    <location>
        <begin position="86"/>
        <end position="221"/>
    </location>
</feature>
<organism evidence="4 5">
    <name type="scientific">Candidatus Auribacter fodinae</name>
    <dbReference type="NCBI Taxonomy" id="2093366"/>
    <lineage>
        <taxon>Bacteria</taxon>
        <taxon>Pseudomonadati</taxon>
        <taxon>Candidatus Auribacterota</taxon>
        <taxon>Candidatus Auribacteria</taxon>
        <taxon>Candidatus Auribacterales</taxon>
        <taxon>Candidatus Auribacteraceae</taxon>
        <taxon>Candidatus Auribacter</taxon>
    </lineage>
</organism>